<feature type="transmembrane region" description="Helical" evidence="1">
    <location>
        <begin position="54"/>
        <end position="76"/>
    </location>
</feature>
<feature type="transmembrane region" description="Helical" evidence="1">
    <location>
        <begin position="133"/>
        <end position="153"/>
    </location>
</feature>
<dbReference type="RefSeq" id="WP_146316486.1">
    <property type="nucleotide sequence ID" value="NZ_VCQV01000010.1"/>
</dbReference>
<organism evidence="2 3">
    <name type="scientific">Leekyejoonella antrihumi</name>
    <dbReference type="NCBI Taxonomy" id="1660198"/>
    <lineage>
        <taxon>Bacteria</taxon>
        <taxon>Bacillati</taxon>
        <taxon>Actinomycetota</taxon>
        <taxon>Actinomycetes</taxon>
        <taxon>Micrococcales</taxon>
        <taxon>Dermacoccaceae</taxon>
        <taxon>Leekyejoonella</taxon>
    </lineage>
</organism>
<dbReference type="EMBL" id="VCQV01000010">
    <property type="protein sequence ID" value="TWP36645.1"/>
    <property type="molecule type" value="Genomic_DNA"/>
</dbReference>
<dbReference type="OrthoDB" id="3732080at2"/>
<sequence>MTAPPSGSRLAKASFVVGSVYAALSFYWAVGGPWLLSTVGDSLATRANGNDATLAVAVLLAAAVKAIAALLPILAVCRPVDRPRRRTVWLLAGFEAGVLVIYGGVLTTVGLLIQAGIVRVSRTADYRALAWHAYLWDPWFLLWGLLIAAALVARRRGTKCRSASWRRSVLSTGP</sequence>
<gene>
    <name evidence="2" type="ORF">FGL98_09315</name>
</gene>
<comment type="caution">
    <text evidence="2">The sequence shown here is derived from an EMBL/GenBank/DDBJ whole genome shotgun (WGS) entry which is preliminary data.</text>
</comment>
<dbReference type="AlphaFoldDB" id="A0A563E2M4"/>
<reference evidence="2 3" key="2">
    <citation type="submission" date="2019-08" db="EMBL/GenBank/DDBJ databases">
        <title>Jejuicoccus antrihumi gen. nov., sp. nov., a new member of the family Dermacoccaceae isolated from a cave.</title>
        <authorList>
            <person name="Schumann P."/>
            <person name="Kim I.S."/>
        </authorList>
    </citation>
    <scope>NUCLEOTIDE SEQUENCE [LARGE SCALE GENOMIC DNA]</scope>
    <source>
        <strain evidence="2 3">C5-26</strain>
    </source>
</reference>
<dbReference type="Pfam" id="PF13160">
    <property type="entry name" value="DUF3995"/>
    <property type="match status" value="1"/>
</dbReference>
<evidence type="ECO:0000256" key="1">
    <source>
        <dbReference type="SAM" id="Phobius"/>
    </source>
</evidence>
<reference evidence="2 3" key="1">
    <citation type="submission" date="2019-05" db="EMBL/GenBank/DDBJ databases">
        <authorList>
            <person name="Lee S.D."/>
        </authorList>
    </citation>
    <scope>NUCLEOTIDE SEQUENCE [LARGE SCALE GENOMIC DNA]</scope>
    <source>
        <strain evidence="2 3">C5-26</strain>
    </source>
</reference>
<keyword evidence="1" id="KW-0812">Transmembrane</keyword>
<feature type="transmembrane region" description="Helical" evidence="1">
    <location>
        <begin position="12"/>
        <end position="34"/>
    </location>
</feature>
<accession>A0A563E2M4</accession>
<dbReference type="Proteomes" id="UP000320244">
    <property type="component" value="Unassembled WGS sequence"/>
</dbReference>
<keyword evidence="1" id="KW-1133">Transmembrane helix</keyword>
<evidence type="ECO:0000313" key="2">
    <source>
        <dbReference type="EMBL" id="TWP36645.1"/>
    </source>
</evidence>
<protein>
    <submittedName>
        <fullName evidence="2">DUF3995 domain-containing protein</fullName>
    </submittedName>
</protein>
<keyword evidence="1" id="KW-0472">Membrane</keyword>
<feature type="transmembrane region" description="Helical" evidence="1">
    <location>
        <begin position="88"/>
        <end position="113"/>
    </location>
</feature>
<dbReference type="InterPro" id="IPR025058">
    <property type="entry name" value="DUF3995"/>
</dbReference>
<evidence type="ECO:0000313" key="3">
    <source>
        <dbReference type="Proteomes" id="UP000320244"/>
    </source>
</evidence>
<proteinExistence type="predicted"/>
<name>A0A563E2M4_9MICO</name>
<keyword evidence="3" id="KW-1185">Reference proteome</keyword>